<evidence type="ECO:0000313" key="1">
    <source>
        <dbReference type="EMBL" id="MDA3732388.1"/>
    </source>
</evidence>
<dbReference type="RefSeq" id="WP_271012561.1">
    <property type="nucleotide sequence ID" value="NZ_JAQIFT010000047.1"/>
</dbReference>
<evidence type="ECO:0008006" key="3">
    <source>
        <dbReference type="Google" id="ProtNLM"/>
    </source>
</evidence>
<organism evidence="1 2">
    <name type="scientific">Holtiella tumoricola</name>
    <dbReference type="NCBI Taxonomy" id="3018743"/>
    <lineage>
        <taxon>Bacteria</taxon>
        <taxon>Bacillati</taxon>
        <taxon>Bacillota</taxon>
        <taxon>Clostridia</taxon>
        <taxon>Lachnospirales</taxon>
        <taxon>Cellulosilyticaceae</taxon>
        <taxon>Holtiella</taxon>
    </lineage>
</organism>
<proteinExistence type="predicted"/>
<accession>A0AA42DPI4</accession>
<gene>
    <name evidence="1" type="ORF">PBV87_12905</name>
</gene>
<keyword evidence="2" id="KW-1185">Reference proteome</keyword>
<dbReference type="AlphaFoldDB" id="A0AA42DPI4"/>
<comment type="caution">
    <text evidence="1">The sequence shown here is derived from an EMBL/GenBank/DDBJ whole genome shotgun (WGS) entry which is preliminary data.</text>
</comment>
<evidence type="ECO:0000313" key="2">
    <source>
        <dbReference type="Proteomes" id="UP001169242"/>
    </source>
</evidence>
<dbReference type="EMBL" id="JAQIFT010000047">
    <property type="protein sequence ID" value="MDA3732388.1"/>
    <property type="molecule type" value="Genomic_DNA"/>
</dbReference>
<dbReference type="Proteomes" id="UP001169242">
    <property type="component" value="Unassembled WGS sequence"/>
</dbReference>
<sequence length="111" mass="12630">MNEKMVEALKTNVLTLTKPIFIDGKEVKELIYDFESMTARDKLNVGKRIKSDGIPISVEELDTDYHMYLFAGAVVKANPEMDMSDVFRLSAKDIQKGAKLARSFFYVNSEE</sequence>
<name>A0AA42DPI4_9FIRM</name>
<reference evidence="1" key="1">
    <citation type="journal article" date="2023" name="Int. J. Syst. Evol. Microbiol.">
        <title>&lt;i&gt;Holtiella tumoricola&lt;/i&gt; gen. nov. sp. nov., isolated from a human clinical sample.</title>
        <authorList>
            <person name="Allen-Vercoe E."/>
            <person name="Daigneault M.C."/>
            <person name="Vancuren S.J."/>
            <person name="Cochrane K."/>
            <person name="O'Neal L.L."/>
            <person name="Sankaranarayanan K."/>
            <person name="Lawson P.A."/>
        </authorList>
    </citation>
    <scope>NUCLEOTIDE SEQUENCE</scope>
    <source>
        <strain evidence="1">CC70A</strain>
    </source>
</reference>
<protein>
    <recommendedName>
        <fullName evidence="3">Phage tail assembly protein</fullName>
    </recommendedName>
</protein>